<dbReference type="AlphaFoldDB" id="A0AAF0ATU7"/>
<evidence type="ECO:0000256" key="3">
    <source>
        <dbReference type="ARBA" id="ARBA00022833"/>
    </source>
</evidence>
<evidence type="ECO:0000259" key="4">
    <source>
        <dbReference type="PROSITE" id="PS51747"/>
    </source>
</evidence>
<gene>
    <name evidence="5" type="ORF">SOMG_02473</name>
</gene>
<dbReference type="EMBL" id="CP115611">
    <property type="protein sequence ID" value="WBW71866.1"/>
    <property type="molecule type" value="Genomic_DNA"/>
</dbReference>
<dbReference type="SUPFAM" id="SSF53927">
    <property type="entry name" value="Cytidine deaminase-like"/>
    <property type="match status" value="1"/>
</dbReference>
<evidence type="ECO:0000256" key="1">
    <source>
        <dbReference type="ARBA" id="ARBA00022723"/>
    </source>
</evidence>
<dbReference type="GeneID" id="80875954"/>
<sequence length="163" mass="17854">MGSNADILSENDVNYLRQAIEVSGEARKHGQHPFGCVIVDEHDRVVAIAENRVPSEDVTQHAELRAVSTITRSRGAESLLNCTLYSSTEPCAMCSGAIFWSGIGRIVFGLSNASLIKMAHSNPKNAYLKISNKEIAKTASRPIEVLGPFLEDEAAIPHHHFWD</sequence>
<dbReference type="GO" id="GO:0005737">
    <property type="term" value="C:cytoplasm"/>
    <property type="evidence" value="ECO:0007669"/>
    <property type="project" value="TreeGrafter"/>
</dbReference>
<evidence type="ECO:0000313" key="5">
    <source>
        <dbReference type="EMBL" id="WBW71866.1"/>
    </source>
</evidence>
<dbReference type="Pfam" id="PF00383">
    <property type="entry name" value="dCMP_cyt_deam_1"/>
    <property type="match status" value="1"/>
</dbReference>
<dbReference type="CDD" id="cd01285">
    <property type="entry name" value="nucleoside_deaminase"/>
    <property type="match status" value="1"/>
</dbReference>
<keyword evidence="3" id="KW-0862">Zinc</keyword>
<dbReference type="GO" id="GO:0008270">
    <property type="term" value="F:zinc ion binding"/>
    <property type="evidence" value="ECO:0007669"/>
    <property type="project" value="InterPro"/>
</dbReference>
<dbReference type="GO" id="GO:0016814">
    <property type="term" value="F:hydrolase activity, acting on carbon-nitrogen (but not peptide) bonds, in cyclic amidines"/>
    <property type="evidence" value="ECO:0007669"/>
    <property type="project" value="UniProtKB-ARBA"/>
</dbReference>
<keyword evidence="2" id="KW-0378">Hydrolase</keyword>
<dbReference type="PANTHER" id="PTHR11079">
    <property type="entry name" value="CYTOSINE DEAMINASE FAMILY MEMBER"/>
    <property type="match status" value="1"/>
</dbReference>
<name>A0AAF0ATU7_9SCHI</name>
<evidence type="ECO:0000313" key="6">
    <source>
        <dbReference type="Proteomes" id="UP001212411"/>
    </source>
</evidence>
<keyword evidence="6" id="KW-1185">Reference proteome</keyword>
<dbReference type="RefSeq" id="XP_056036109.1">
    <property type="nucleotide sequence ID" value="XM_056181265.1"/>
</dbReference>
<dbReference type="GO" id="GO:0005634">
    <property type="term" value="C:nucleus"/>
    <property type="evidence" value="ECO:0007669"/>
    <property type="project" value="TreeGrafter"/>
</dbReference>
<dbReference type="InterPro" id="IPR016193">
    <property type="entry name" value="Cytidine_deaminase-like"/>
</dbReference>
<dbReference type="Proteomes" id="UP001212411">
    <property type="component" value="Chromosome 1"/>
</dbReference>
<dbReference type="PROSITE" id="PS00903">
    <property type="entry name" value="CYT_DCMP_DEAMINASES_1"/>
    <property type="match status" value="1"/>
</dbReference>
<dbReference type="InterPro" id="IPR002125">
    <property type="entry name" value="CMP_dCMP_dom"/>
</dbReference>
<dbReference type="FunFam" id="3.40.140.10:FF:000051">
    <property type="entry name" value="Nucleoside deaminase"/>
    <property type="match status" value="1"/>
</dbReference>
<evidence type="ECO:0000256" key="2">
    <source>
        <dbReference type="ARBA" id="ARBA00022801"/>
    </source>
</evidence>
<dbReference type="InterPro" id="IPR016192">
    <property type="entry name" value="APOBEC/CMP_deaminase_Zn-bd"/>
</dbReference>
<keyword evidence="1" id="KW-0479">Metal-binding</keyword>
<accession>A0AAF0ATU7</accession>
<organism evidence="5 6">
    <name type="scientific">Schizosaccharomyces osmophilus</name>
    <dbReference type="NCBI Taxonomy" id="2545709"/>
    <lineage>
        <taxon>Eukaryota</taxon>
        <taxon>Fungi</taxon>
        <taxon>Dikarya</taxon>
        <taxon>Ascomycota</taxon>
        <taxon>Taphrinomycotina</taxon>
        <taxon>Schizosaccharomycetes</taxon>
        <taxon>Schizosaccharomycetales</taxon>
        <taxon>Schizosaccharomycetaceae</taxon>
        <taxon>Schizosaccharomyces</taxon>
    </lineage>
</organism>
<dbReference type="GO" id="GO:0006139">
    <property type="term" value="P:nucleobase-containing compound metabolic process"/>
    <property type="evidence" value="ECO:0007669"/>
    <property type="project" value="UniProtKB-ARBA"/>
</dbReference>
<feature type="domain" description="CMP/dCMP-type deaminase" evidence="4">
    <location>
        <begin position="10"/>
        <end position="132"/>
    </location>
</feature>
<dbReference type="PROSITE" id="PS51747">
    <property type="entry name" value="CYT_DCMP_DEAMINASES_2"/>
    <property type="match status" value="1"/>
</dbReference>
<dbReference type="GO" id="GO:0019239">
    <property type="term" value="F:deaminase activity"/>
    <property type="evidence" value="ECO:0007669"/>
    <property type="project" value="UniProtKB-ARBA"/>
</dbReference>
<reference evidence="5 6" key="1">
    <citation type="journal article" date="2023" name="G3 (Bethesda)">
        <title>A high-quality reference genome for the fission yeast Schizosaccharomyces osmophilus.</title>
        <authorList>
            <person name="Jia G.S."/>
            <person name="Zhang W.C."/>
            <person name="Liang Y."/>
            <person name="Liu X.H."/>
            <person name="Rhind N."/>
            <person name="Pidoux A."/>
            <person name="Brysch-Herzberg M."/>
            <person name="Du L.L."/>
        </authorList>
    </citation>
    <scope>NUCLEOTIDE SEQUENCE [LARGE SCALE GENOMIC DNA]</scope>
    <source>
        <strain evidence="5 6">CBS 15793</strain>
    </source>
</reference>
<protein>
    <submittedName>
        <fullName evidence="5">Cytosine deaminase</fullName>
    </submittedName>
</protein>
<dbReference type="KEGG" id="som:SOMG_02473"/>
<proteinExistence type="predicted"/>
<dbReference type="Gene3D" id="3.40.140.10">
    <property type="entry name" value="Cytidine Deaminase, domain 2"/>
    <property type="match status" value="1"/>
</dbReference>
<dbReference type="PANTHER" id="PTHR11079:SF149">
    <property type="entry name" value="TRNA-SPECIFIC ADENOSINE DEAMINASE 2"/>
    <property type="match status" value="1"/>
</dbReference>